<evidence type="ECO:0000313" key="4">
    <source>
        <dbReference type="Proteomes" id="UP000719916"/>
    </source>
</evidence>
<dbReference type="SUPFAM" id="SSF52540">
    <property type="entry name" value="P-loop containing nucleoside triphosphate hydrolases"/>
    <property type="match status" value="1"/>
</dbReference>
<feature type="domain" description="DUF4143" evidence="2">
    <location>
        <begin position="198"/>
        <end position="344"/>
    </location>
</feature>
<reference evidence="3 4" key="1">
    <citation type="journal article" date="2020" name="Cell Host Microbe">
        <title>Functional and Genomic Variation between Human-Derived Isolates of Lachnospiraceae Reveals Inter- and Intra-Species Diversity.</title>
        <authorList>
            <person name="Sorbara M.T."/>
            <person name="Littmann E.R."/>
            <person name="Fontana E."/>
            <person name="Moody T.U."/>
            <person name="Kohout C.E."/>
            <person name="Gjonbalaj M."/>
            <person name="Eaton V."/>
            <person name="Seok R."/>
            <person name="Leiner I.M."/>
            <person name="Pamer E.G."/>
        </authorList>
    </citation>
    <scope>NUCLEOTIDE SEQUENCE [LARGE SCALE GENOMIC DNA]</scope>
    <source>
        <strain evidence="3 4">MSK.2.26</strain>
    </source>
</reference>
<dbReference type="InterPro" id="IPR027417">
    <property type="entry name" value="P-loop_NTPase"/>
</dbReference>
<dbReference type="InterPro" id="IPR041682">
    <property type="entry name" value="AAA_14"/>
</dbReference>
<protein>
    <submittedName>
        <fullName evidence="3">ATP-binding protein</fullName>
    </submittedName>
</protein>
<dbReference type="PANTHER" id="PTHR33295">
    <property type="entry name" value="ATPASE"/>
    <property type="match status" value="1"/>
</dbReference>
<proteinExistence type="predicted"/>
<dbReference type="PANTHER" id="PTHR33295:SF20">
    <property type="entry name" value="ATPASE"/>
    <property type="match status" value="1"/>
</dbReference>
<dbReference type="Pfam" id="PF13635">
    <property type="entry name" value="DUF4143"/>
    <property type="match status" value="1"/>
</dbReference>
<gene>
    <name evidence="3" type="ORF">G5B26_01690</name>
</gene>
<evidence type="ECO:0000259" key="1">
    <source>
        <dbReference type="Pfam" id="PF13173"/>
    </source>
</evidence>
<dbReference type="InterPro" id="IPR011335">
    <property type="entry name" value="Restrct_endonuc-II-like"/>
</dbReference>
<name>A0ABD6LCM2_9FIRM</name>
<organism evidence="3 4">
    <name type="scientific">Enterocloster clostridioformis</name>
    <dbReference type="NCBI Taxonomy" id="1531"/>
    <lineage>
        <taxon>Bacteria</taxon>
        <taxon>Bacillati</taxon>
        <taxon>Bacillota</taxon>
        <taxon>Clostridia</taxon>
        <taxon>Lachnospirales</taxon>
        <taxon>Lachnospiraceae</taxon>
        <taxon>Enterocloster</taxon>
    </lineage>
</organism>
<dbReference type="AlphaFoldDB" id="A0ABD6LCM2"/>
<evidence type="ECO:0000259" key="2">
    <source>
        <dbReference type="Pfam" id="PF13635"/>
    </source>
</evidence>
<dbReference type="GO" id="GO:0005524">
    <property type="term" value="F:ATP binding"/>
    <property type="evidence" value="ECO:0007669"/>
    <property type="project" value="UniProtKB-KW"/>
</dbReference>
<dbReference type="SUPFAM" id="SSF52980">
    <property type="entry name" value="Restriction endonuclease-like"/>
    <property type="match status" value="1"/>
</dbReference>
<accession>A0ABD6LCM2</accession>
<feature type="domain" description="AAA" evidence="1">
    <location>
        <begin position="21"/>
        <end position="150"/>
    </location>
</feature>
<evidence type="ECO:0000313" key="3">
    <source>
        <dbReference type="EMBL" id="NSJ42312.1"/>
    </source>
</evidence>
<dbReference type="Proteomes" id="UP000719916">
    <property type="component" value="Unassembled WGS sequence"/>
</dbReference>
<dbReference type="EMBL" id="JAAISW010000001">
    <property type="protein sequence ID" value="NSJ42312.1"/>
    <property type="molecule type" value="Genomic_DNA"/>
</dbReference>
<keyword evidence="3" id="KW-0067">ATP-binding</keyword>
<keyword evidence="3" id="KW-0547">Nucleotide-binding</keyword>
<comment type="caution">
    <text evidence="3">The sequence shown here is derived from an EMBL/GenBank/DDBJ whole genome shotgun (WGS) entry which is preliminary data.</text>
</comment>
<dbReference type="Pfam" id="PF13173">
    <property type="entry name" value="AAA_14"/>
    <property type="match status" value="1"/>
</dbReference>
<dbReference type="InterPro" id="IPR025420">
    <property type="entry name" value="DUF4143"/>
</dbReference>
<sequence>MKTIVRKKYLDRIIELNGTPDIKIITGIRRSGKSKLMQAYMEYLKANFEDINIIFIDFMDLAFEEIKEYHALHSYVEQHYAAGKTNYLFVDEVQMCPKFELAINSLYSKGKYDIYVTGSNAFLLSADLATLFTGRYIQIHVFPFSFQEYCQYYNGVTDKDKLFDEYSFKGGLSGSYVYPNDRDRTSYIKEVYETIVTRDLVQKYALSDTTVLQRLSEFLMDNISNLTSPNKVSQLLNANNVATSHVTVGKYIKYLCNAFVFYDIKRYDIRGKKYLESSEKFYLCDTGIRYAILGSRNMDYGRVYENMVCIELLRRGYDVYVGKLYQKEIDFVAQKGSEKIYIQVSDNISGQETFEREYSPLLQIRDAYPKMIIARTRHPKYSYEGIEIHDIAEWLLQE</sequence>
<dbReference type="RefSeq" id="WP_002585519.1">
    <property type="nucleotide sequence ID" value="NZ_JAAISW010000001.1"/>
</dbReference>